<sequence length="125" mass="14739">MTQEQRENKNPSHDDLASPERYHAWQFIPFAMPASLDDLHGKPDAVFTLPVTVYWGPRRPPFDMTKTGDVIRAYTEIVSHGWVGMQCELINRELLIEHWPSLLLDKRRVRPAWEERFPELKARMQ</sequence>
<dbReference type="RefSeq" id="WP_168984613.1">
    <property type="nucleotide sequence ID" value="NZ_JABAGI010000020.1"/>
</dbReference>
<evidence type="ECO:0000313" key="1">
    <source>
        <dbReference type="EMBL" id="NME62873.1"/>
    </source>
</evidence>
<accession>A0A7X9NS85</accession>
<reference evidence="1 2" key="1">
    <citation type="submission" date="2020-04" db="EMBL/GenBank/DDBJ databases">
        <authorList>
            <person name="Hitch T.C.A."/>
            <person name="Wylensek D."/>
            <person name="Clavel T."/>
        </authorList>
    </citation>
    <scope>NUCLEOTIDE SEQUENCE [LARGE SCALE GENOMIC DNA]</scope>
    <source>
        <strain evidence="1 2">BSM-130-P53-3C</strain>
    </source>
</reference>
<proteinExistence type="predicted"/>
<comment type="caution">
    <text evidence="1">The sequence shown here is derived from an EMBL/GenBank/DDBJ whole genome shotgun (WGS) entry which is preliminary data.</text>
</comment>
<organism evidence="1 2">
    <name type="scientific">Bifidobacterium thermophilum</name>
    <dbReference type="NCBI Taxonomy" id="33905"/>
    <lineage>
        <taxon>Bacteria</taxon>
        <taxon>Bacillati</taxon>
        <taxon>Actinomycetota</taxon>
        <taxon>Actinomycetes</taxon>
        <taxon>Bifidobacteriales</taxon>
        <taxon>Bifidobacteriaceae</taxon>
        <taxon>Bifidobacterium</taxon>
    </lineage>
</organism>
<protein>
    <submittedName>
        <fullName evidence="1">Transcriptional regulator</fullName>
    </submittedName>
</protein>
<evidence type="ECO:0000313" key="2">
    <source>
        <dbReference type="Proteomes" id="UP000588369"/>
    </source>
</evidence>
<gene>
    <name evidence="1" type="ORF">HF844_08765</name>
</gene>
<name>A0A7X9NS85_9BIFI</name>
<dbReference type="EMBL" id="JABAGI010000020">
    <property type="protein sequence ID" value="NME62873.1"/>
    <property type="molecule type" value="Genomic_DNA"/>
</dbReference>
<dbReference type="Proteomes" id="UP000588369">
    <property type="component" value="Unassembled WGS sequence"/>
</dbReference>
<dbReference type="AlphaFoldDB" id="A0A7X9NS85"/>